<gene>
    <name evidence="4" type="ORF">R5R35_006249</name>
</gene>
<dbReference type="Pfam" id="PF00732">
    <property type="entry name" value="GMC_oxred_N"/>
    <property type="match status" value="1"/>
</dbReference>
<feature type="binding site" evidence="2">
    <location>
        <position position="277"/>
    </location>
    <ligand>
        <name>FAD</name>
        <dbReference type="ChEBI" id="CHEBI:57692"/>
    </ligand>
</feature>
<feature type="domain" description="Glucose-methanol-choline oxidoreductase N-terminal" evidence="3">
    <location>
        <begin position="314"/>
        <end position="328"/>
    </location>
</feature>
<dbReference type="InterPro" id="IPR007867">
    <property type="entry name" value="GMC_OxRtase_C"/>
</dbReference>
<evidence type="ECO:0000256" key="2">
    <source>
        <dbReference type="PIRSR" id="PIRSR000137-2"/>
    </source>
</evidence>
<dbReference type="SUPFAM" id="SSF51905">
    <property type="entry name" value="FAD/NAD(P)-binding domain"/>
    <property type="match status" value="1"/>
</dbReference>
<keyword evidence="5" id="KW-1185">Reference proteome</keyword>
<keyword evidence="2" id="KW-0274">FAD</keyword>
<sequence length="612" mass="66046">MASLNCACTFQDTPFLANTCGATFTLFMALVESVLRGRCDVADPCHRLGRNDLHLDGEEFDFVVVGAGVAGPVVASRLSENPNWSVLLLEAGPEEPTATEVPAFAVSAVGTRLDWNYTTVPQENACLSKGGVCDWPRGKMVSGTGSMHGMMYTRGHPSIYNDWAELGNEGWGYDDVLPYFIKSEHNGNPSEVDQGYHGFDGPLSVQQFPYHPKLAEAVVAAGEELGYRRGDLNGKNQTGVNIAQMMQKNGLRDGTPRAFLRPLVGRANIKLATESTVTRVLFDAENRAVGVRFLDRFGSTKTVYARKEVILSAGTVATPQLLLLSGVGPTEDLEELGIPVIQDLPVGKNLRNHVSVSVGFYINDTSTETLTLQSFNQFLQKRNGPMSGTGLTQTTAFLLSKYATDGVPDLQVFFDGYNAACSATGRNDECTSGAVEGVHGATCGSRYINARPTNIRPESVGVLRLKSSDPLDYPIIDPQYLTVQKDVDILVDGIKQLIQFTKTDALKPYNFTLNPVPVSGCEAHQFASDEYWACVVKYSTGPENHQAGTARMGPAGDADAVVDPQLRVHGVSGLRVVDPSVFPWTPNANPVAAIIMVGEKAADMIKAAWAEK</sequence>
<accession>A0AAN9VZ08</accession>
<dbReference type="EMBL" id="JAZDUA010000004">
    <property type="protein sequence ID" value="KAK7874204.1"/>
    <property type="molecule type" value="Genomic_DNA"/>
</dbReference>
<comment type="caution">
    <text evidence="4">The sequence shown here is derived from an EMBL/GenBank/DDBJ whole genome shotgun (WGS) entry which is preliminary data.</text>
</comment>
<evidence type="ECO:0000313" key="5">
    <source>
        <dbReference type="Proteomes" id="UP001378592"/>
    </source>
</evidence>
<evidence type="ECO:0000313" key="4">
    <source>
        <dbReference type="EMBL" id="KAK7874204.1"/>
    </source>
</evidence>
<dbReference type="InterPro" id="IPR000172">
    <property type="entry name" value="GMC_OxRdtase_N"/>
</dbReference>
<dbReference type="GO" id="GO:0016614">
    <property type="term" value="F:oxidoreductase activity, acting on CH-OH group of donors"/>
    <property type="evidence" value="ECO:0007669"/>
    <property type="project" value="InterPro"/>
</dbReference>
<dbReference type="PROSITE" id="PS00624">
    <property type="entry name" value="GMC_OXRED_2"/>
    <property type="match status" value="1"/>
</dbReference>
<dbReference type="PANTHER" id="PTHR11552">
    <property type="entry name" value="GLUCOSE-METHANOL-CHOLINE GMC OXIDOREDUCTASE"/>
    <property type="match status" value="1"/>
</dbReference>
<protein>
    <recommendedName>
        <fullName evidence="3">Glucose-methanol-choline oxidoreductase N-terminal domain-containing protein</fullName>
    </recommendedName>
</protein>
<reference evidence="4 5" key="1">
    <citation type="submission" date="2024-03" db="EMBL/GenBank/DDBJ databases">
        <title>The genome assembly and annotation of the cricket Gryllus longicercus Weissman &amp; Gray.</title>
        <authorList>
            <person name="Szrajer S."/>
            <person name="Gray D."/>
            <person name="Ylla G."/>
        </authorList>
    </citation>
    <scope>NUCLEOTIDE SEQUENCE [LARGE SCALE GENOMIC DNA]</scope>
    <source>
        <strain evidence="4">DAG 2021-001</strain>
        <tissue evidence="4">Whole body minus gut</tissue>
    </source>
</reference>
<dbReference type="PANTHER" id="PTHR11552:SF217">
    <property type="entry name" value="GLUCOSE DEHYDROGENASE [FAD, QUINONE]"/>
    <property type="match status" value="1"/>
</dbReference>
<name>A0AAN9VZ08_9ORTH</name>
<dbReference type="Gene3D" id="3.30.560.10">
    <property type="entry name" value="Glucose Oxidase, domain 3"/>
    <property type="match status" value="1"/>
</dbReference>
<dbReference type="GO" id="GO:0050660">
    <property type="term" value="F:flavin adenine dinucleotide binding"/>
    <property type="evidence" value="ECO:0007669"/>
    <property type="project" value="InterPro"/>
</dbReference>
<dbReference type="AlphaFoldDB" id="A0AAN9VZ08"/>
<dbReference type="Proteomes" id="UP001378592">
    <property type="component" value="Unassembled WGS sequence"/>
</dbReference>
<comment type="cofactor">
    <cofactor evidence="2">
        <name>FAD</name>
        <dbReference type="ChEBI" id="CHEBI:57692"/>
    </cofactor>
</comment>
<dbReference type="SUPFAM" id="SSF54373">
    <property type="entry name" value="FAD-linked reductases, C-terminal domain"/>
    <property type="match status" value="1"/>
</dbReference>
<dbReference type="Pfam" id="PF05199">
    <property type="entry name" value="GMC_oxred_C"/>
    <property type="match status" value="1"/>
</dbReference>
<evidence type="ECO:0000259" key="3">
    <source>
        <dbReference type="PROSITE" id="PS00624"/>
    </source>
</evidence>
<dbReference type="Gene3D" id="3.50.50.60">
    <property type="entry name" value="FAD/NAD(P)-binding domain"/>
    <property type="match status" value="1"/>
</dbReference>
<dbReference type="InterPro" id="IPR036188">
    <property type="entry name" value="FAD/NAD-bd_sf"/>
</dbReference>
<keyword evidence="2" id="KW-0285">Flavoprotein</keyword>
<comment type="similarity">
    <text evidence="1">Belongs to the GMC oxidoreductase family.</text>
</comment>
<feature type="binding site" evidence="2">
    <location>
        <position position="144"/>
    </location>
    <ligand>
        <name>FAD</name>
        <dbReference type="ChEBI" id="CHEBI:57692"/>
    </ligand>
</feature>
<organism evidence="4 5">
    <name type="scientific">Gryllus longicercus</name>
    <dbReference type="NCBI Taxonomy" id="2509291"/>
    <lineage>
        <taxon>Eukaryota</taxon>
        <taxon>Metazoa</taxon>
        <taxon>Ecdysozoa</taxon>
        <taxon>Arthropoda</taxon>
        <taxon>Hexapoda</taxon>
        <taxon>Insecta</taxon>
        <taxon>Pterygota</taxon>
        <taxon>Neoptera</taxon>
        <taxon>Polyneoptera</taxon>
        <taxon>Orthoptera</taxon>
        <taxon>Ensifera</taxon>
        <taxon>Gryllidea</taxon>
        <taxon>Grylloidea</taxon>
        <taxon>Gryllidae</taxon>
        <taxon>Gryllinae</taxon>
        <taxon>Gryllus</taxon>
    </lineage>
</organism>
<dbReference type="PIRSF" id="PIRSF000137">
    <property type="entry name" value="Alcohol_oxidase"/>
    <property type="match status" value="1"/>
</dbReference>
<proteinExistence type="inferred from homology"/>
<dbReference type="InterPro" id="IPR012132">
    <property type="entry name" value="GMC_OxRdtase"/>
</dbReference>
<evidence type="ECO:0000256" key="1">
    <source>
        <dbReference type="ARBA" id="ARBA00010790"/>
    </source>
</evidence>